<accession>A0ABV9UC18</accession>
<keyword evidence="2" id="KW-1185">Reference proteome</keyword>
<protein>
    <submittedName>
        <fullName evidence="1">Uncharacterized protein</fullName>
    </submittedName>
</protein>
<name>A0ABV9UC18_9ACTN</name>
<reference evidence="2" key="1">
    <citation type="journal article" date="2019" name="Int. J. Syst. Evol. Microbiol.">
        <title>The Global Catalogue of Microorganisms (GCM) 10K type strain sequencing project: providing services to taxonomists for standard genome sequencing and annotation.</title>
        <authorList>
            <consortium name="The Broad Institute Genomics Platform"/>
            <consortium name="The Broad Institute Genome Sequencing Center for Infectious Disease"/>
            <person name="Wu L."/>
            <person name="Ma J."/>
        </authorList>
    </citation>
    <scope>NUCLEOTIDE SEQUENCE [LARGE SCALE GENOMIC DNA]</scope>
    <source>
        <strain evidence="2">KLKA75</strain>
    </source>
</reference>
<dbReference type="RefSeq" id="WP_378262592.1">
    <property type="nucleotide sequence ID" value="NZ_JBHSIT010000012.1"/>
</dbReference>
<comment type="caution">
    <text evidence="1">The sequence shown here is derived from an EMBL/GenBank/DDBJ whole genome shotgun (WGS) entry which is preliminary data.</text>
</comment>
<evidence type="ECO:0000313" key="1">
    <source>
        <dbReference type="EMBL" id="MFC4912562.1"/>
    </source>
</evidence>
<gene>
    <name evidence="1" type="ORF">ACFPCY_35045</name>
</gene>
<proteinExistence type="predicted"/>
<organism evidence="1 2">
    <name type="scientific">Actinomadura gamaensis</name>
    <dbReference type="NCBI Taxonomy" id="1763541"/>
    <lineage>
        <taxon>Bacteria</taxon>
        <taxon>Bacillati</taxon>
        <taxon>Actinomycetota</taxon>
        <taxon>Actinomycetes</taxon>
        <taxon>Streptosporangiales</taxon>
        <taxon>Thermomonosporaceae</taxon>
        <taxon>Actinomadura</taxon>
    </lineage>
</organism>
<dbReference type="EMBL" id="JBHSIT010000012">
    <property type="protein sequence ID" value="MFC4912562.1"/>
    <property type="molecule type" value="Genomic_DNA"/>
</dbReference>
<evidence type="ECO:0000313" key="2">
    <source>
        <dbReference type="Proteomes" id="UP001595872"/>
    </source>
</evidence>
<sequence>MTGLSFCCGKKRYATERTARRALRFIDSVAVGRHPVRVYQCPRGWWHLTSQPTYGGTPR</sequence>
<dbReference type="Proteomes" id="UP001595872">
    <property type="component" value="Unassembled WGS sequence"/>
</dbReference>